<dbReference type="Gene3D" id="2.30.29.30">
    <property type="entry name" value="Pleckstrin-homology domain (PH domain)/Phosphotyrosine-binding domain (PTB)"/>
    <property type="match status" value="2"/>
</dbReference>
<feature type="non-terminal residue" evidence="3">
    <location>
        <position position="335"/>
    </location>
</feature>
<dbReference type="PROSITE" id="PS50003">
    <property type="entry name" value="PH_DOMAIN"/>
    <property type="match status" value="1"/>
</dbReference>
<feature type="domain" description="PH" evidence="2">
    <location>
        <begin position="15"/>
        <end position="105"/>
    </location>
</feature>
<dbReference type="OrthoDB" id="444712at2759"/>
<comment type="caution">
    <text evidence="3">The sequence shown here is derived from an EMBL/GenBank/DDBJ whole genome shotgun (WGS) entry which is preliminary data.</text>
</comment>
<evidence type="ECO:0000313" key="3">
    <source>
        <dbReference type="EMBL" id="CAE8629647.1"/>
    </source>
</evidence>
<gene>
    <name evidence="3" type="ORF">PGLA1383_LOCUS46075</name>
</gene>
<accession>A0A813GV79</accession>
<evidence type="ECO:0000256" key="1">
    <source>
        <dbReference type="SAM" id="MobiDB-lite"/>
    </source>
</evidence>
<dbReference type="AlphaFoldDB" id="A0A813GV79"/>
<protein>
    <recommendedName>
        <fullName evidence="2">PH domain-containing protein</fullName>
    </recommendedName>
</protein>
<proteinExistence type="predicted"/>
<dbReference type="InterPro" id="IPR001849">
    <property type="entry name" value="PH_domain"/>
</dbReference>
<dbReference type="SMART" id="SM00233">
    <property type="entry name" value="PH"/>
    <property type="match status" value="2"/>
</dbReference>
<dbReference type="EMBL" id="CAJNNV010029678">
    <property type="protein sequence ID" value="CAE8629647.1"/>
    <property type="molecule type" value="Genomic_DNA"/>
</dbReference>
<sequence>MAPQSMAQPSKAGAVPEKRGFLRNEHSSSREYFVLRRGVLRHLQTAKGPELGTVSMLALGTQVTLLANNMLQIQCRVPHVQEYLLAATNENEAEAWHDAIKDSIKYEQTKVLGLLELLDNGCTMHKYNYSNSKRSRRYFWVSADGKELCWGRAKGGEDTQKVQLSECIGIIYGPMTTTFQRCGDLEDPAWTCFSLLFMGRTLDLAVLGELQVHAWFLGLQHLISQHGIGSMPIMSEGQFITRKVQYKLMAVAHQHGLVLGRFLISKIKEAAASRGVGESKPAPMRGLAGMMVSGGPLAKPMTHFEPLAMKAIGGKGTGGSKKDKRREGALPEVDP</sequence>
<keyword evidence="4" id="KW-1185">Reference proteome</keyword>
<dbReference type="Proteomes" id="UP000654075">
    <property type="component" value="Unassembled WGS sequence"/>
</dbReference>
<name>A0A813GV79_POLGL</name>
<reference evidence="3" key="1">
    <citation type="submission" date="2021-02" db="EMBL/GenBank/DDBJ databases">
        <authorList>
            <person name="Dougan E. K."/>
            <person name="Rhodes N."/>
            <person name="Thang M."/>
            <person name="Chan C."/>
        </authorList>
    </citation>
    <scope>NUCLEOTIDE SEQUENCE</scope>
</reference>
<evidence type="ECO:0000313" key="4">
    <source>
        <dbReference type="Proteomes" id="UP000654075"/>
    </source>
</evidence>
<evidence type="ECO:0000259" key="2">
    <source>
        <dbReference type="PROSITE" id="PS50003"/>
    </source>
</evidence>
<feature type="region of interest" description="Disordered" evidence="1">
    <location>
        <begin position="1"/>
        <end position="21"/>
    </location>
</feature>
<dbReference type="CDD" id="cd00821">
    <property type="entry name" value="PH"/>
    <property type="match status" value="1"/>
</dbReference>
<dbReference type="SUPFAM" id="SSF50729">
    <property type="entry name" value="PH domain-like"/>
    <property type="match status" value="2"/>
</dbReference>
<organism evidence="3 4">
    <name type="scientific">Polarella glacialis</name>
    <name type="common">Dinoflagellate</name>
    <dbReference type="NCBI Taxonomy" id="89957"/>
    <lineage>
        <taxon>Eukaryota</taxon>
        <taxon>Sar</taxon>
        <taxon>Alveolata</taxon>
        <taxon>Dinophyceae</taxon>
        <taxon>Suessiales</taxon>
        <taxon>Suessiaceae</taxon>
        <taxon>Polarella</taxon>
    </lineage>
</organism>
<dbReference type="InterPro" id="IPR011993">
    <property type="entry name" value="PH-like_dom_sf"/>
</dbReference>
<feature type="region of interest" description="Disordered" evidence="1">
    <location>
        <begin position="310"/>
        <end position="335"/>
    </location>
</feature>